<comment type="caution">
    <text evidence="2">The sequence shown here is derived from an EMBL/GenBank/DDBJ whole genome shotgun (WGS) entry which is preliminary data.</text>
</comment>
<accession>A0A8H2ZVI7</accession>
<dbReference type="EMBL" id="CAJHIA010000036">
    <property type="protein sequence ID" value="CAD6452761.1"/>
    <property type="molecule type" value="Genomic_DNA"/>
</dbReference>
<feature type="region of interest" description="Disordered" evidence="1">
    <location>
        <begin position="1"/>
        <end position="81"/>
    </location>
</feature>
<feature type="compositionally biased region" description="Polar residues" evidence="1">
    <location>
        <begin position="34"/>
        <end position="43"/>
    </location>
</feature>
<name>A0A8H2ZVI7_9HELO</name>
<reference evidence="2" key="1">
    <citation type="submission" date="2020-10" db="EMBL/GenBank/DDBJ databases">
        <authorList>
            <person name="Kusch S."/>
        </authorList>
    </citation>
    <scope>NUCLEOTIDE SEQUENCE</scope>
    <source>
        <strain evidence="2">SwB9</strain>
    </source>
</reference>
<dbReference type="Proteomes" id="UP000624404">
    <property type="component" value="Unassembled WGS sequence"/>
</dbReference>
<feature type="compositionally biased region" description="Low complexity" evidence="1">
    <location>
        <begin position="1"/>
        <end position="21"/>
    </location>
</feature>
<evidence type="ECO:0000313" key="2">
    <source>
        <dbReference type="EMBL" id="CAD6452761.1"/>
    </source>
</evidence>
<protein>
    <submittedName>
        <fullName evidence="2">D3d86942-86cd-43c9-aaa4-24c7eb99b8e3</fullName>
    </submittedName>
</protein>
<proteinExistence type="predicted"/>
<dbReference type="AlphaFoldDB" id="A0A8H2ZVI7"/>
<feature type="compositionally biased region" description="Basic and acidic residues" evidence="1">
    <location>
        <begin position="45"/>
        <end position="65"/>
    </location>
</feature>
<sequence>MDESEMLSSSDSIGSDNETSSAPFSRKNEDSTKDTSPGSQAVASESRHSDDYRYLGLRPRSDSKQDSNSGALHSSFHPNPEKAVPLTQMIMSGTSKNPYTGEVINYTYIEYKANTKPIKGFGCQRAPEQIELPASKPKEPVEPWKIFPPPPNAAYIGMEKVEEDYDPQQYDAFDAALDGAELAIKNTPSPQKSALGLSGATRHTRRRLSVGGIVATRMDFTQKAWVEFEPSVIGEIYSGDEQKADFIKNLDEGAQIEYCKKCKERHIPPGSALTLPERDTCGAYLPEWFPTKGIHKPWTSFIEMINHWVRLNEINQGYNHKENPERHLWNLEFHESHDKWKQIGRTKGHGGWWKCRSGPGATYAERSCRVCTSKDAISRDNEVRAQKLKPSALHCKQSIENWVARMIKEAGRRDKEIVLAMWRTNGIPLHYGPRVARNGTYPLTEGTRTINIGVPPSAARTLLLPEQMFSERLFRGNGKADGGLQSIDEALEIMGGKCRMGSPVSSTDRLDIPRIVVQGIALSSIVSS</sequence>
<keyword evidence="3" id="KW-1185">Reference proteome</keyword>
<evidence type="ECO:0000256" key="1">
    <source>
        <dbReference type="SAM" id="MobiDB-lite"/>
    </source>
</evidence>
<dbReference type="OrthoDB" id="4749037at2759"/>
<organism evidence="2 3">
    <name type="scientific">Sclerotinia trifoliorum</name>
    <dbReference type="NCBI Taxonomy" id="28548"/>
    <lineage>
        <taxon>Eukaryota</taxon>
        <taxon>Fungi</taxon>
        <taxon>Dikarya</taxon>
        <taxon>Ascomycota</taxon>
        <taxon>Pezizomycotina</taxon>
        <taxon>Leotiomycetes</taxon>
        <taxon>Helotiales</taxon>
        <taxon>Sclerotiniaceae</taxon>
        <taxon>Sclerotinia</taxon>
    </lineage>
</organism>
<gene>
    <name evidence="2" type="ORF">SCLTRI_LOCUS9806</name>
</gene>
<evidence type="ECO:0000313" key="3">
    <source>
        <dbReference type="Proteomes" id="UP000624404"/>
    </source>
</evidence>